<dbReference type="PANTHER" id="PTHR22946">
    <property type="entry name" value="DIENELACTONE HYDROLASE DOMAIN-CONTAINING PROTEIN-RELATED"/>
    <property type="match status" value="1"/>
</dbReference>
<sequence>MEQRILKKEDTGILFYQSSNPFEFFHILQSKEIDQQDMFGSLLFPREEKDVYPLVICFHGSMGWRGHHHEHIVNFLNAGIAVFRVHSFEARNVSSVVEDQMQVTLATMISDAYNALILLNSHPKIDPKRIAISGWSLGGSTALYSAWEPLAAKLAPNGERFKSHLAFYPAAHIWTEEMSWSNAPILTLTGEIDDYTPPILIRKLSKAINENSGNINVIYYPDSHHAFDSIEPINYVANAITAGERHSFIDKEGNLYFENSEGKRFLLNEPNERISLFQESKNIKGAHLGVNWDTREKSMEDAVIFLLDNL</sequence>
<gene>
    <name evidence="3" type="ORF">METZ01_LOCUS2312</name>
</gene>
<dbReference type="InterPro" id="IPR050261">
    <property type="entry name" value="FrsA_esterase"/>
</dbReference>
<evidence type="ECO:0000259" key="2">
    <source>
        <dbReference type="Pfam" id="PF01738"/>
    </source>
</evidence>
<dbReference type="AlphaFoldDB" id="A0A381N730"/>
<protein>
    <recommendedName>
        <fullName evidence="2">Dienelactone hydrolase domain-containing protein</fullName>
    </recommendedName>
</protein>
<name>A0A381N730_9ZZZZ</name>
<dbReference type="GO" id="GO:0016788">
    <property type="term" value="F:hydrolase activity, acting on ester bonds"/>
    <property type="evidence" value="ECO:0007669"/>
    <property type="project" value="UniProtKB-ARBA"/>
</dbReference>
<dbReference type="Gene3D" id="3.40.50.1820">
    <property type="entry name" value="alpha/beta hydrolase"/>
    <property type="match status" value="1"/>
</dbReference>
<dbReference type="EMBL" id="UINC01000117">
    <property type="protein sequence ID" value="SUZ49458.1"/>
    <property type="molecule type" value="Genomic_DNA"/>
</dbReference>
<dbReference type="InterPro" id="IPR029058">
    <property type="entry name" value="AB_hydrolase_fold"/>
</dbReference>
<evidence type="ECO:0000256" key="1">
    <source>
        <dbReference type="ARBA" id="ARBA00022801"/>
    </source>
</evidence>
<keyword evidence="1" id="KW-0378">Hydrolase</keyword>
<feature type="domain" description="Dienelactone hydrolase" evidence="2">
    <location>
        <begin position="51"/>
        <end position="240"/>
    </location>
</feature>
<accession>A0A381N730</accession>
<dbReference type="InterPro" id="IPR002925">
    <property type="entry name" value="Dienelactn_hydro"/>
</dbReference>
<evidence type="ECO:0000313" key="3">
    <source>
        <dbReference type="EMBL" id="SUZ49458.1"/>
    </source>
</evidence>
<dbReference type="SUPFAM" id="SSF53474">
    <property type="entry name" value="alpha/beta-Hydrolases"/>
    <property type="match status" value="1"/>
</dbReference>
<dbReference type="Pfam" id="PF01738">
    <property type="entry name" value="DLH"/>
    <property type="match status" value="1"/>
</dbReference>
<organism evidence="3">
    <name type="scientific">marine metagenome</name>
    <dbReference type="NCBI Taxonomy" id="408172"/>
    <lineage>
        <taxon>unclassified sequences</taxon>
        <taxon>metagenomes</taxon>
        <taxon>ecological metagenomes</taxon>
    </lineage>
</organism>
<dbReference type="PANTHER" id="PTHR22946:SF9">
    <property type="entry name" value="POLYKETIDE TRANSFERASE AF380"/>
    <property type="match status" value="1"/>
</dbReference>
<proteinExistence type="predicted"/>
<reference evidence="3" key="1">
    <citation type="submission" date="2018-05" db="EMBL/GenBank/DDBJ databases">
        <authorList>
            <person name="Lanie J.A."/>
            <person name="Ng W.-L."/>
            <person name="Kazmierczak K.M."/>
            <person name="Andrzejewski T.M."/>
            <person name="Davidsen T.M."/>
            <person name="Wayne K.J."/>
            <person name="Tettelin H."/>
            <person name="Glass J.I."/>
            <person name="Rusch D."/>
            <person name="Podicherti R."/>
            <person name="Tsui H.-C.T."/>
            <person name="Winkler M.E."/>
        </authorList>
    </citation>
    <scope>NUCLEOTIDE SEQUENCE</scope>
</reference>